<evidence type="ECO:0000256" key="1">
    <source>
        <dbReference type="ARBA" id="ARBA00004496"/>
    </source>
</evidence>
<evidence type="ECO:0000256" key="2">
    <source>
        <dbReference type="ARBA" id="ARBA00014223"/>
    </source>
</evidence>
<dbReference type="VEuPathDB" id="CryptoDB:Vbra_17449"/>
<feature type="compositionally biased region" description="Polar residues" evidence="6">
    <location>
        <begin position="111"/>
        <end position="124"/>
    </location>
</feature>
<evidence type="ECO:0000256" key="5">
    <source>
        <dbReference type="ARBA" id="ARBA00022737"/>
    </source>
</evidence>
<evidence type="ECO:0000313" key="7">
    <source>
        <dbReference type="EMBL" id="CEM27252.1"/>
    </source>
</evidence>
<dbReference type="PROSITE" id="PS51450">
    <property type="entry name" value="LRR"/>
    <property type="match status" value="1"/>
</dbReference>
<organism evidence="7 8">
    <name type="scientific">Vitrella brassicaformis (strain CCMP3155)</name>
    <dbReference type="NCBI Taxonomy" id="1169540"/>
    <lineage>
        <taxon>Eukaryota</taxon>
        <taxon>Sar</taxon>
        <taxon>Alveolata</taxon>
        <taxon>Colpodellida</taxon>
        <taxon>Vitrellaceae</taxon>
        <taxon>Vitrella</taxon>
    </lineage>
</organism>
<dbReference type="SUPFAM" id="SSF52058">
    <property type="entry name" value="L domain-like"/>
    <property type="match status" value="1"/>
</dbReference>
<feature type="compositionally biased region" description="Gly residues" evidence="6">
    <location>
        <begin position="144"/>
        <end position="154"/>
    </location>
</feature>
<name>A0A0G4GDJ4_VITBC</name>
<protein>
    <recommendedName>
        <fullName evidence="2">Leucine-rich repeat-containing protein 51</fullName>
    </recommendedName>
</protein>
<keyword evidence="3" id="KW-0963">Cytoplasm</keyword>
<dbReference type="OMA" id="CRINAPL"/>
<dbReference type="Proteomes" id="UP000041254">
    <property type="component" value="Unassembled WGS sequence"/>
</dbReference>
<dbReference type="EMBL" id="CDMY01000634">
    <property type="protein sequence ID" value="CEM27252.1"/>
    <property type="molecule type" value="Genomic_DNA"/>
</dbReference>
<dbReference type="InterPro" id="IPR001611">
    <property type="entry name" value="Leu-rich_rpt"/>
</dbReference>
<dbReference type="PANTHER" id="PTHR46545">
    <property type="entry name" value="LEUCINE-RICH REPEAT-CONTAINING PROTEIN 51"/>
    <property type="match status" value="1"/>
</dbReference>
<dbReference type="Pfam" id="PF14580">
    <property type="entry name" value="LRR_9"/>
    <property type="match status" value="1"/>
</dbReference>
<dbReference type="Gene3D" id="3.80.10.10">
    <property type="entry name" value="Ribonuclease Inhibitor"/>
    <property type="match status" value="1"/>
</dbReference>
<accession>A0A0G4GDJ4</accession>
<dbReference type="InterPro" id="IPR032675">
    <property type="entry name" value="LRR_dom_sf"/>
</dbReference>
<dbReference type="InParanoid" id="A0A0G4GDJ4"/>
<feature type="region of interest" description="Disordered" evidence="6">
    <location>
        <begin position="65"/>
        <end position="156"/>
    </location>
</feature>
<dbReference type="STRING" id="1169540.A0A0G4GDJ4"/>
<comment type="subcellular location">
    <subcellularLocation>
        <location evidence="1">Cytoplasm</location>
    </subcellularLocation>
</comment>
<dbReference type="AlphaFoldDB" id="A0A0G4GDJ4"/>
<dbReference type="OrthoDB" id="676979at2759"/>
<evidence type="ECO:0000256" key="3">
    <source>
        <dbReference type="ARBA" id="ARBA00022490"/>
    </source>
</evidence>
<sequence>MASPTPGAQPAAVAAKSRYAGMTYGVGIVLDLQFKDITDLADCVEEPSNKDMALKCVNAALYSQGGASPGDAPPTTAPAASGHSPSPPPLPASSSDRPLPLSDSQPLPGSHHTSQRTGMAQSLPVSDGHTHATSQAAVSQSVGHGRGGGGGGVGSKERKLYIQKSITAARLNNNKLVHLTELPAFLSRFVINPLQSILWLDLSFNQLRGIDPVLVEFSELETLNLHCNQITKLSEVVKLRALRKLRTLSLLGNPIAISDKTHHFYRWYCIGALPSLKTFDHTLTSYEDRYAAVEWFRVHLIREQRRREEAERRAELLAAQQG</sequence>
<dbReference type="GO" id="GO:0005737">
    <property type="term" value="C:cytoplasm"/>
    <property type="evidence" value="ECO:0007669"/>
    <property type="project" value="UniProtKB-SubCell"/>
</dbReference>
<feature type="compositionally biased region" description="Low complexity" evidence="6">
    <location>
        <begin position="92"/>
        <end position="110"/>
    </location>
</feature>
<proteinExistence type="predicted"/>
<keyword evidence="8" id="KW-1185">Reference proteome</keyword>
<keyword evidence="4" id="KW-0433">Leucine-rich repeat</keyword>
<evidence type="ECO:0000256" key="6">
    <source>
        <dbReference type="SAM" id="MobiDB-lite"/>
    </source>
</evidence>
<dbReference type="PANTHER" id="PTHR46545:SF1">
    <property type="entry name" value="LEUCINE-RICH REPEAT-CONTAINING PROTEIN 51"/>
    <property type="match status" value="1"/>
</dbReference>
<keyword evidence="5" id="KW-0677">Repeat</keyword>
<evidence type="ECO:0000313" key="8">
    <source>
        <dbReference type="Proteomes" id="UP000041254"/>
    </source>
</evidence>
<evidence type="ECO:0000256" key="4">
    <source>
        <dbReference type="ARBA" id="ARBA00022614"/>
    </source>
</evidence>
<reference evidence="7 8" key="1">
    <citation type="submission" date="2014-11" db="EMBL/GenBank/DDBJ databases">
        <authorList>
            <person name="Zhu J."/>
            <person name="Qi W."/>
            <person name="Song R."/>
        </authorList>
    </citation>
    <scope>NUCLEOTIDE SEQUENCE [LARGE SCALE GENOMIC DNA]</scope>
</reference>
<gene>
    <name evidence="7" type="ORF">Vbra_17449</name>
</gene>